<gene>
    <name evidence="1" type="ORF">ACCO45_008431</name>
</gene>
<accession>A0ACC4DP05</accession>
<evidence type="ECO:0000313" key="1">
    <source>
        <dbReference type="EMBL" id="KAL3957853.1"/>
    </source>
</evidence>
<sequence>MEHLPLGRRIHADRRGHGTGLDGENATLRLGERTLTVAGSVVPHPQAPEPGSIFCPGRNSEDRTRVPSTRTPTVHLPGSQASNPRSAGVKCRGSTSPAGICIASSSSNDAGSGKLSSGSAGLLMTSVVELGGALDPASRFQVPCGWLPRPPASSTTIH</sequence>
<protein>
    <submittedName>
        <fullName evidence="1">Uncharacterized protein</fullName>
    </submittedName>
</protein>
<reference evidence="1" key="1">
    <citation type="submission" date="2024-12" db="EMBL/GenBank/DDBJ databases">
        <title>Comparative genomics and development of molecular markers within Purpureocillium lilacinum and among Purpureocillium species.</title>
        <authorList>
            <person name="Yeh Z.-Y."/>
            <person name="Ni N.-T."/>
            <person name="Lo P.-H."/>
            <person name="Mushyakhwo K."/>
            <person name="Lin C.-F."/>
            <person name="Nai Y.-S."/>
        </authorList>
    </citation>
    <scope>NUCLEOTIDE SEQUENCE</scope>
    <source>
        <strain evidence="1">NCHU-NPUST-175</strain>
    </source>
</reference>
<name>A0ACC4DP05_PURLI</name>
<dbReference type="Proteomes" id="UP001638806">
    <property type="component" value="Unassembled WGS sequence"/>
</dbReference>
<dbReference type="EMBL" id="JBGNUJ010000007">
    <property type="protein sequence ID" value="KAL3957853.1"/>
    <property type="molecule type" value="Genomic_DNA"/>
</dbReference>
<proteinExistence type="predicted"/>
<evidence type="ECO:0000313" key="2">
    <source>
        <dbReference type="Proteomes" id="UP001638806"/>
    </source>
</evidence>
<organism evidence="1 2">
    <name type="scientific">Purpureocillium lilacinum</name>
    <name type="common">Paecilomyces lilacinus</name>
    <dbReference type="NCBI Taxonomy" id="33203"/>
    <lineage>
        <taxon>Eukaryota</taxon>
        <taxon>Fungi</taxon>
        <taxon>Dikarya</taxon>
        <taxon>Ascomycota</taxon>
        <taxon>Pezizomycotina</taxon>
        <taxon>Sordariomycetes</taxon>
        <taxon>Hypocreomycetidae</taxon>
        <taxon>Hypocreales</taxon>
        <taxon>Ophiocordycipitaceae</taxon>
        <taxon>Purpureocillium</taxon>
    </lineage>
</organism>
<keyword evidence="2" id="KW-1185">Reference proteome</keyword>
<comment type="caution">
    <text evidence="1">The sequence shown here is derived from an EMBL/GenBank/DDBJ whole genome shotgun (WGS) entry which is preliminary data.</text>
</comment>